<proteinExistence type="predicted"/>
<name>A0A6I4YGS2_9DEIO</name>
<keyword evidence="3" id="KW-1185">Reference proteome</keyword>
<keyword evidence="1" id="KW-0812">Transmembrane</keyword>
<reference evidence="2 3" key="1">
    <citation type="submission" date="2019-11" db="EMBL/GenBank/DDBJ databases">
        <title>Genome sequence of Deinococcus xianganensis Y35, AI-2 producing algicidal bacterium, isolated from lake water.</title>
        <authorList>
            <person name="Li Y."/>
        </authorList>
    </citation>
    <scope>NUCLEOTIDE SEQUENCE [LARGE SCALE GENOMIC DNA]</scope>
    <source>
        <strain evidence="2 3">Y35</strain>
    </source>
</reference>
<keyword evidence="1" id="KW-0472">Membrane</keyword>
<dbReference type="RefSeq" id="WP_160975915.1">
    <property type="nucleotide sequence ID" value="NZ_WVHK01000002.1"/>
</dbReference>
<protein>
    <submittedName>
        <fullName evidence="2">Uncharacterized protein</fullName>
    </submittedName>
</protein>
<evidence type="ECO:0000313" key="3">
    <source>
        <dbReference type="Proteomes" id="UP000430519"/>
    </source>
</evidence>
<dbReference type="AlphaFoldDB" id="A0A6I4YGS2"/>
<accession>A0A6I4YGS2</accession>
<gene>
    <name evidence="2" type="ORF">GLX28_00960</name>
</gene>
<keyword evidence="1" id="KW-1133">Transmembrane helix</keyword>
<sequence>MNPRRQMLISAALVGAAAALQVPGLIRDVQRPAADFPWFSLIGAALILGAALGTLLHALWPVRGERPVRDWRASLPFYLIPTLALLLGGALLIDRVQAQRGDALSLNAFVQSAREVELRAISCASGAARSCTRVQANVDGPLLAELLQSAVTDAGGRIAGGALPLTRQGDRVMGEARVTLRAGLRQVPFTLRYDGPVIVGRAAPLPDAALPLAQATLERADD</sequence>
<organism evidence="2 3">
    <name type="scientific">Deinococcus xianganensis</name>
    <dbReference type="NCBI Taxonomy" id="1507289"/>
    <lineage>
        <taxon>Bacteria</taxon>
        <taxon>Thermotogati</taxon>
        <taxon>Deinococcota</taxon>
        <taxon>Deinococci</taxon>
        <taxon>Deinococcales</taxon>
        <taxon>Deinococcaceae</taxon>
        <taxon>Deinococcus</taxon>
    </lineage>
</organism>
<dbReference type="EMBL" id="WVHK01000002">
    <property type="protein sequence ID" value="MXV18207.1"/>
    <property type="molecule type" value="Genomic_DNA"/>
</dbReference>
<comment type="caution">
    <text evidence="2">The sequence shown here is derived from an EMBL/GenBank/DDBJ whole genome shotgun (WGS) entry which is preliminary data.</text>
</comment>
<evidence type="ECO:0000313" key="2">
    <source>
        <dbReference type="EMBL" id="MXV18207.1"/>
    </source>
</evidence>
<dbReference type="Proteomes" id="UP000430519">
    <property type="component" value="Unassembled WGS sequence"/>
</dbReference>
<evidence type="ECO:0000256" key="1">
    <source>
        <dbReference type="SAM" id="Phobius"/>
    </source>
</evidence>
<feature type="transmembrane region" description="Helical" evidence="1">
    <location>
        <begin position="38"/>
        <end position="62"/>
    </location>
</feature>
<feature type="transmembrane region" description="Helical" evidence="1">
    <location>
        <begin position="74"/>
        <end position="93"/>
    </location>
</feature>